<evidence type="ECO:0000313" key="12">
    <source>
        <dbReference type="Proteomes" id="UP000274922"/>
    </source>
</evidence>
<reference evidence="9" key="3">
    <citation type="submission" date="2018-08" db="EMBL/GenBank/DDBJ databases">
        <title>Leveraging single-cell genomics to expand the Fungal Tree of Life.</title>
        <authorList>
            <consortium name="DOE Joint Genome Institute"/>
            <person name="Ahrendt S.R."/>
            <person name="Quandt C.A."/>
            <person name="Ciobanu D."/>
            <person name="Clum A."/>
            <person name="Salamov A."/>
            <person name="Andreopoulos B."/>
            <person name="Cheng J.-F."/>
            <person name="Woyke T."/>
            <person name="Pelin A."/>
            <person name="Henrissat B."/>
            <person name="Reynolds N."/>
            <person name="Benny G.L."/>
            <person name="Smith M.E."/>
            <person name="James T.Y."/>
            <person name="Grigoriev I.V."/>
        </authorList>
    </citation>
    <scope>NUCLEOTIDE SEQUENCE</scope>
    <source>
        <strain evidence="9">ATCC 52028</strain>
    </source>
</reference>
<proteinExistence type="predicted"/>
<accession>A0A4P9X5U8</accession>
<dbReference type="SUPFAM" id="SSF54593">
    <property type="entry name" value="Glyoxalase/Bleomycin resistance protein/Dihydroxybiphenyl dioxygenase"/>
    <property type="match status" value="1"/>
</dbReference>
<protein>
    <recommendedName>
        <fullName evidence="3">Aldoketomutase</fullName>
    </recommendedName>
    <alternativeName>
        <fullName evidence="2">Ketone-aldehyde mutase</fullName>
    </alternativeName>
    <alternativeName>
        <fullName evidence="4">Methylglyoxalase</fullName>
    </alternativeName>
    <alternativeName>
        <fullName evidence="5">S-D-lactoylglutathione methylglyoxal lyase</fullName>
    </alternativeName>
</protein>
<keyword evidence="7" id="KW-0479">Metal-binding</keyword>
<reference evidence="11 12" key="1">
    <citation type="journal article" date="2018" name="Nat. Microbiol.">
        <title>Leveraging single-cell genomics to expand the fungal tree of life.</title>
        <authorList>
            <person name="Ahrendt S.R."/>
            <person name="Quandt C.A."/>
            <person name="Ciobanu D."/>
            <person name="Clum A."/>
            <person name="Salamov A."/>
            <person name="Andreopoulos B."/>
            <person name="Cheng J.F."/>
            <person name="Woyke T."/>
            <person name="Pelin A."/>
            <person name="Henrissat B."/>
            <person name="Reynolds N.K."/>
            <person name="Benny G.L."/>
            <person name="Smith M.E."/>
            <person name="James T.Y."/>
            <person name="Grigoriev I.V."/>
        </authorList>
    </citation>
    <scope>NUCLEOTIDE SEQUENCE [LARGE SCALE GENOMIC DNA]</scope>
    <source>
        <strain evidence="11 12">ATCC 52028</strain>
    </source>
</reference>
<dbReference type="EMBL" id="ML009265">
    <property type="protein sequence ID" value="RKO97452.1"/>
    <property type="molecule type" value="Genomic_DNA"/>
</dbReference>
<comment type="cofactor">
    <cofactor evidence="7">
        <name>Zn(2+)</name>
        <dbReference type="ChEBI" id="CHEBI:29105"/>
    </cofactor>
    <text evidence="7">Binds 1 zinc ion per subunit. In the homodimer, two zinc ions are bound between subunits.</text>
</comment>
<dbReference type="Pfam" id="PF00903">
    <property type="entry name" value="Glyoxalase"/>
    <property type="match status" value="1"/>
</dbReference>
<reference evidence="10" key="2">
    <citation type="submission" date="2018-04" db="EMBL/GenBank/DDBJ databases">
        <title>Leveraging single-cell genomics to expand the Fungal Tree of Life.</title>
        <authorList>
            <consortium name="DOE Joint Genome Institute"/>
            <person name="Ahrendt S.R."/>
            <person name="Quandt C.A."/>
            <person name="Ciobanu D."/>
            <person name="Clum A."/>
            <person name="Salamov A."/>
            <person name="Andreopoulos B."/>
            <person name="Cheng J.-F."/>
            <person name="Woyke T."/>
            <person name="Pelin A."/>
            <person name="Henrissat B."/>
            <person name="Benny G.L."/>
            <person name="Smith M.E."/>
            <person name="James T.Y."/>
            <person name="Grigoriev I.V."/>
        </authorList>
    </citation>
    <scope>NUCLEOTIDE SEQUENCE</scope>
    <source>
        <strain evidence="10">ATCC 52028</strain>
    </source>
</reference>
<dbReference type="PANTHER" id="PTHR10374">
    <property type="entry name" value="LACTOYLGLUTATHIONE LYASE GLYOXALASE I"/>
    <property type="match status" value="1"/>
</dbReference>
<dbReference type="PANTHER" id="PTHR10374:SF30">
    <property type="entry name" value="LACTOYLGLUTATHIONE LYASE"/>
    <property type="match status" value="1"/>
</dbReference>
<dbReference type="GO" id="GO:0046872">
    <property type="term" value="F:metal ion binding"/>
    <property type="evidence" value="ECO:0007669"/>
    <property type="project" value="UniProtKB-KW"/>
</dbReference>
<feature type="domain" description="VOC" evidence="8">
    <location>
        <begin position="18"/>
        <end position="165"/>
    </location>
</feature>
<evidence type="ECO:0000256" key="2">
    <source>
        <dbReference type="ARBA" id="ARBA00030291"/>
    </source>
</evidence>
<dbReference type="PROSITE" id="PS51819">
    <property type="entry name" value="VOC"/>
    <property type="match status" value="1"/>
</dbReference>
<keyword evidence="1 7" id="KW-0862">Zinc</keyword>
<feature type="binding site" evidence="7">
    <location>
        <position position="115"/>
    </location>
    <ligand>
        <name>Zn(2+)</name>
        <dbReference type="ChEBI" id="CHEBI:29105"/>
        <note>ligand shared between dimeric partners</note>
    </ligand>
</feature>
<dbReference type="OrthoDB" id="16820at2759"/>
<dbReference type="CDD" id="cd07233">
    <property type="entry name" value="GlxI_Zn"/>
    <property type="match status" value="1"/>
</dbReference>
<dbReference type="AlphaFoldDB" id="A0A4P9X5U8"/>
<dbReference type="STRING" id="1555241.A0A4P9X5U8"/>
<dbReference type="Proteomes" id="UP000268535">
    <property type="component" value="Unassembled WGS sequence"/>
</dbReference>
<dbReference type="GO" id="GO:0004462">
    <property type="term" value="F:lactoylglutathione lyase activity"/>
    <property type="evidence" value="ECO:0007669"/>
    <property type="project" value="InterPro"/>
</dbReference>
<dbReference type="InterPro" id="IPR004361">
    <property type="entry name" value="Glyoxalase_1"/>
</dbReference>
<dbReference type="Proteomes" id="UP000274922">
    <property type="component" value="Unassembled WGS sequence"/>
</dbReference>
<feature type="binding site" evidence="7">
    <location>
        <position position="161"/>
    </location>
    <ligand>
        <name>Zn(2+)</name>
        <dbReference type="ChEBI" id="CHEBI:29105"/>
        <note>ligand shared between dimeric partners</note>
    </ligand>
</feature>
<keyword evidence="12" id="KW-1185">Reference proteome</keyword>
<feature type="active site" description="Proton donor/acceptor" evidence="6">
    <location>
        <position position="161"/>
    </location>
</feature>
<dbReference type="NCBIfam" id="TIGR00068">
    <property type="entry name" value="glyox_I"/>
    <property type="match status" value="1"/>
</dbReference>
<evidence type="ECO:0000313" key="10">
    <source>
        <dbReference type="EMBL" id="RKP00525.1"/>
    </source>
</evidence>
<evidence type="ECO:0000256" key="4">
    <source>
        <dbReference type="ARBA" id="ARBA00032460"/>
    </source>
</evidence>
<dbReference type="InterPro" id="IPR004360">
    <property type="entry name" value="Glyas_Fos-R_dOase_dom"/>
</dbReference>
<evidence type="ECO:0000259" key="8">
    <source>
        <dbReference type="PROSITE" id="PS51819"/>
    </source>
</evidence>
<dbReference type="Gene3D" id="3.10.180.10">
    <property type="entry name" value="2,3-Dihydroxybiphenyl 1,2-Dioxygenase, domain 1"/>
    <property type="match status" value="1"/>
</dbReference>
<evidence type="ECO:0000313" key="11">
    <source>
        <dbReference type="Proteomes" id="UP000268535"/>
    </source>
</evidence>
<evidence type="ECO:0000256" key="3">
    <source>
        <dbReference type="ARBA" id="ARBA00030892"/>
    </source>
</evidence>
<evidence type="ECO:0000256" key="5">
    <source>
        <dbReference type="ARBA" id="ARBA00033298"/>
    </source>
</evidence>
<feature type="binding site" evidence="7">
    <location>
        <position position="88"/>
    </location>
    <ligand>
        <name>Zn(2+)</name>
        <dbReference type="ChEBI" id="CHEBI:29105"/>
        <note>ligand shared between dimeric partners</note>
    </ligand>
</feature>
<evidence type="ECO:0000256" key="7">
    <source>
        <dbReference type="PIRSR" id="PIRSR604361-3"/>
    </source>
</evidence>
<gene>
    <name evidence="9" type="ORF">CAUPRSCDRAFT_6513</name>
    <name evidence="10" type="ORF">CXG81DRAFT_26754</name>
</gene>
<name>A0A4P9X5U8_9FUNG</name>
<evidence type="ECO:0000256" key="1">
    <source>
        <dbReference type="ARBA" id="ARBA00022833"/>
    </source>
</evidence>
<dbReference type="InterPro" id="IPR029068">
    <property type="entry name" value="Glyas_Bleomycin-R_OHBP_Dase"/>
</dbReference>
<organism evidence="10 12">
    <name type="scientific">Caulochytrium protostelioides</name>
    <dbReference type="NCBI Taxonomy" id="1555241"/>
    <lineage>
        <taxon>Eukaryota</taxon>
        <taxon>Fungi</taxon>
        <taxon>Fungi incertae sedis</taxon>
        <taxon>Chytridiomycota</taxon>
        <taxon>Chytridiomycota incertae sedis</taxon>
        <taxon>Chytridiomycetes</taxon>
        <taxon>Caulochytriales</taxon>
        <taxon>Caulochytriaceae</taxon>
        <taxon>Caulochytrium</taxon>
    </lineage>
</organism>
<evidence type="ECO:0000256" key="6">
    <source>
        <dbReference type="PIRSR" id="PIRSR604361-1"/>
    </source>
</evidence>
<evidence type="ECO:0000313" key="9">
    <source>
        <dbReference type="EMBL" id="RKO97452.1"/>
    </source>
</evidence>
<dbReference type="EMBL" id="ML014211">
    <property type="protein sequence ID" value="RKP00525.1"/>
    <property type="molecule type" value="Genomic_DNA"/>
</dbReference>
<dbReference type="InterPro" id="IPR037523">
    <property type="entry name" value="VOC_core"/>
</dbReference>
<sequence length="172" mass="19056">MSSTAAASAGSSGAVPFRMNHTMYRIRDPAVSLPFYTEQCGMSVLWRMDVPSLKFTNYFLGYNAPADISSWSDADKQKFVFQQSGVIELCHNWGTEEKDESPYHNGNKEPQGFGHICLVVDDVKAATQRFKDRGVKIVKEPDSGSLKGIAFIADPDNYWIELVPALGGLELK</sequence>